<dbReference type="KEGG" id="mdv:C5Q96_04000"/>
<dbReference type="Proteomes" id="UP000722050">
    <property type="component" value="Unassembled WGS sequence"/>
</dbReference>
<dbReference type="PROSITE" id="PS00924">
    <property type="entry name" value="ASP_GLU_RACEMASE_2"/>
    <property type="match status" value="1"/>
</dbReference>
<name>A0A2S0L429_9FIRM</name>
<dbReference type="RefSeq" id="WP_106057125.1">
    <property type="nucleotide sequence ID" value="NZ_CAUSVY010000002.1"/>
</dbReference>
<dbReference type="SUPFAM" id="SSF53681">
    <property type="entry name" value="Aspartate/glutamate racemase"/>
    <property type="match status" value="2"/>
</dbReference>
<dbReference type="FunFam" id="3.40.50.1860:FF:000001">
    <property type="entry name" value="Glutamate racemase"/>
    <property type="match status" value="1"/>
</dbReference>
<reference evidence="8" key="1">
    <citation type="submission" date="2018-02" db="EMBL/GenBank/DDBJ databases">
        <authorList>
            <person name="Cohen D.B."/>
            <person name="Kent A.D."/>
        </authorList>
    </citation>
    <scope>NUCLEOTIDE SEQUENCE [LARGE SCALE GENOMIC DNA]</scope>
    <source>
        <strain evidence="8">CCUG 47132</strain>
    </source>
</reference>
<accession>A0A2S0L429</accession>
<evidence type="ECO:0000313" key="8">
    <source>
        <dbReference type="EMBL" id="AVM48048.1"/>
    </source>
</evidence>
<evidence type="ECO:0000256" key="6">
    <source>
        <dbReference type="ARBA" id="ARBA00023316"/>
    </source>
</evidence>
<feature type="binding site" evidence="7">
    <location>
        <begin position="10"/>
        <end position="11"/>
    </location>
    <ligand>
        <name>substrate</name>
    </ligand>
</feature>
<dbReference type="InterPro" id="IPR015942">
    <property type="entry name" value="Asp/Glu/hydantoin_racemase"/>
</dbReference>
<dbReference type="Gene3D" id="3.40.50.1860">
    <property type="match status" value="2"/>
</dbReference>
<dbReference type="EC" id="5.1.1.3" evidence="2 7"/>
<reference evidence="9" key="3">
    <citation type="submission" date="2020-04" db="EMBL/GenBank/DDBJ databases">
        <title>Deep metagenomics examines the oral microbiome during advanced dental caries in children, revealing novel taxa and co-occurrences with host molecules.</title>
        <authorList>
            <person name="Baker J.L."/>
            <person name="Morton J.T."/>
            <person name="Dinis M."/>
            <person name="Alvarez R."/>
            <person name="Tran N.C."/>
            <person name="Knight R."/>
            <person name="Edlund A."/>
        </authorList>
    </citation>
    <scope>NUCLEOTIDE SEQUENCE</scope>
    <source>
        <strain evidence="9">JCVI_24_bin.8</strain>
    </source>
</reference>
<dbReference type="EMBL" id="JABZQH010000040">
    <property type="protein sequence ID" value="MBF1351872.1"/>
    <property type="molecule type" value="Genomic_DNA"/>
</dbReference>
<dbReference type="InterPro" id="IPR004391">
    <property type="entry name" value="Glu_race"/>
</dbReference>
<dbReference type="GO" id="GO:0009252">
    <property type="term" value="P:peptidoglycan biosynthetic process"/>
    <property type="evidence" value="ECO:0007669"/>
    <property type="project" value="UniProtKB-UniRule"/>
</dbReference>
<dbReference type="HAMAP" id="MF_00258">
    <property type="entry name" value="Glu_racemase"/>
    <property type="match status" value="1"/>
</dbReference>
<evidence type="ECO:0000313" key="9">
    <source>
        <dbReference type="EMBL" id="MBF1351872.1"/>
    </source>
</evidence>
<comment type="pathway">
    <text evidence="7">Cell wall biogenesis; peptidoglycan biosynthesis.</text>
</comment>
<comment type="similarity">
    <text evidence="7">Belongs to the aspartate/glutamate racemases family.</text>
</comment>
<gene>
    <name evidence="7 8" type="primary">murI</name>
    <name evidence="8" type="ORF">C5Q96_04000</name>
    <name evidence="9" type="ORF">HXM71_01965</name>
</gene>
<dbReference type="NCBIfam" id="TIGR00067">
    <property type="entry name" value="glut_race"/>
    <property type="match status" value="1"/>
</dbReference>
<comment type="catalytic activity">
    <reaction evidence="1 7">
        <text>L-glutamate = D-glutamate</text>
        <dbReference type="Rhea" id="RHEA:12813"/>
        <dbReference type="ChEBI" id="CHEBI:29985"/>
        <dbReference type="ChEBI" id="CHEBI:29986"/>
        <dbReference type="EC" id="5.1.1.3"/>
    </reaction>
</comment>
<comment type="function">
    <text evidence="7">Provides the (R)-glutamate required for cell wall biosynthesis.</text>
</comment>
<evidence type="ECO:0000256" key="5">
    <source>
        <dbReference type="ARBA" id="ARBA00023235"/>
    </source>
</evidence>
<feature type="active site" description="Proton donor/acceptor" evidence="7">
    <location>
        <position position="185"/>
    </location>
</feature>
<dbReference type="InterPro" id="IPR001920">
    <property type="entry name" value="Asp/Glu_race"/>
</dbReference>
<keyword evidence="3 7" id="KW-0133">Cell shape</keyword>
<keyword evidence="10" id="KW-1185">Reference proteome</keyword>
<evidence type="ECO:0000313" key="10">
    <source>
        <dbReference type="Proteomes" id="UP000237883"/>
    </source>
</evidence>
<feature type="binding site" evidence="7">
    <location>
        <begin position="186"/>
        <end position="187"/>
    </location>
    <ligand>
        <name>substrate</name>
    </ligand>
</feature>
<dbReference type="GO" id="GO:0071555">
    <property type="term" value="P:cell wall organization"/>
    <property type="evidence" value="ECO:0007669"/>
    <property type="project" value="UniProtKB-KW"/>
</dbReference>
<dbReference type="PANTHER" id="PTHR21198:SF2">
    <property type="entry name" value="GLUTAMATE RACEMASE"/>
    <property type="match status" value="1"/>
</dbReference>
<dbReference type="GeneID" id="78391420"/>
<keyword evidence="6 7" id="KW-0961">Cell wall biogenesis/degradation</keyword>
<dbReference type="GO" id="GO:0008881">
    <property type="term" value="F:glutamate racemase activity"/>
    <property type="evidence" value="ECO:0007669"/>
    <property type="project" value="UniProtKB-UniRule"/>
</dbReference>
<evidence type="ECO:0000256" key="4">
    <source>
        <dbReference type="ARBA" id="ARBA00022984"/>
    </source>
</evidence>
<feature type="active site" description="Proton donor/acceptor" evidence="7">
    <location>
        <position position="73"/>
    </location>
</feature>
<keyword evidence="4 7" id="KW-0573">Peptidoglycan synthesis</keyword>
<dbReference type="PANTHER" id="PTHR21198">
    <property type="entry name" value="GLUTAMATE RACEMASE"/>
    <property type="match status" value="1"/>
</dbReference>
<evidence type="ECO:0000256" key="2">
    <source>
        <dbReference type="ARBA" id="ARBA00013090"/>
    </source>
</evidence>
<sequence>MDNRAIGFFDSGLGGLTSVPVLKCALPNEKVLYFGDTARTPYGSKSPETVCKFSAQIVDYLVSKNVKLIVIACNTVTAMALDMLRKRHPEVPIVGVIDPTARRVAADNTLNVGIIGTKVTIESGVYAERIHELNPNINTFSLACPAFVPLIEEGIIDNEIMDLTIKYYMDDFVKKNQLDSLILGCTHYPLIAPNISRLYPKLRLYNSSAEVISDVVDILTERDMLAEENDFPDRFYASDLSENFIRMTDTLFEGYDTKIKLKKLDE</sequence>
<evidence type="ECO:0000256" key="7">
    <source>
        <dbReference type="HAMAP-Rule" id="MF_00258"/>
    </source>
</evidence>
<dbReference type="UniPathway" id="UPA00219"/>
<dbReference type="OrthoDB" id="9801055at2"/>
<dbReference type="AlphaFoldDB" id="A0A2S0L429"/>
<protein>
    <recommendedName>
        <fullName evidence="2 7">Glutamate racemase</fullName>
        <ecNumber evidence="2 7">5.1.1.3</ecNumber>
    </recommendedName>
</protein>
<dbReference type="GO" id="GO:0008360">
    <property type="term" value="P:regulation of cell shape"/>
    <property type="evidence" value="ECO:0007669"/>
    <property type="project" value="UniProtKB-KW"/>
</dbReference>
<evidence type="ECO:0000256" key="1">
    <source>
        <dbReference type="ARBA" id="ARBA00001602"/>
    </source>
</evidence>
<proteinExistence type="inferred from homology"/>
<dbReference type="InterPro" id="IPR033134">
    <property type="entry name" value="Asp/Glu_racemase_AS_2"/>
</dbReference>
<dbReference type="EMBL" id="CP027228">
    <property type="protein sequence ID" value="AVM48048.1"/>
    <property type="molecule type" value="Genomic_DNA"/>
</dbReference>
<organism evidence="8 10">
    <name type="scientific">Mogibacterium diversum</name>
    <dbReference type="NCBI Taxonomy" id="114527"/>
    <lineage>
        <taxon>Bacteria</taxon>
        <taxon>Bacillati</taxon>
        <taxon>Bacillota</taxon>
        <taxon>Clostridia</taxon>
        <taxon>Peptostreptococcales</taxon>
        <taxon>Anaerovoracaceae</taxon>
        <taxon>Mogibacterium</taxon>
    </lineage>
</organism>
<dbReference type="Pfam" id="PF01177">
    <property type="entry name" value="Asp_Glu_race"/>
    <property type="match status" value="1"/>
</dbReference>
<reference evidence="10" key="2">
    <citation type="submission" date="2018-02" db="EMBL/GenBank/DDBJ databases">
        <authorList>
            <person name="Holder M.E."/>
            <person name="Ajami N.J."/>
            <person name="Petrosino J.F."/>
        </authorList>
    </citation>
    <scope>NUCLEOTIDE SEQUENCE [LARGE SCALE GENOMIC DNA]</scope>
    <source>
        <strain evidence="10">CCUG 47132</strain>
    </source>
</reference>
<keyword evidence="5 7" id="KW-0413">Isomerase</keyword>
<evidence type="ECO:0000256" key="3">
    <source>
        <dbReference type="ARBA" id="ARBA00022960"/>
    </source>
</evidence>
<feature type="binding site" evidence="7">
    <location>
        <begin position="42"/>
        <end position="43"/>
    </location>
    <ligand>
        <name>substrate</name>
    </ligand>
</feature>
<dbReference type="Proteomes" id="UP000237883">
    <property type="component" value="Chromosome"/>
</dbReference>
<feature type="binding site" evidence="7">
    <location>
        <begin position="74"/>
        <end position="75"/>
    </location>
    <ligand>
        <name>substrate</name>
    </ligand>
</feature>